<feature type="compositionally biased region" description="Polar residues" evidence="1">
    <location>
        <begin position="1427"/>
        <end position="1454"/>
    </location>
</feature>
<feature type="compositionally biased region" description="Polar residues" evidence="1">
    <location>
        <begin position="1085"/>
        <end position="1107"/>
    </location>
</feature>
<feature type="compositionally biased region" description="Low complexity" evidence="1">
    <location>
        <begin position="513"/>
        <end position="524"/>
    </location>
</feature>
<feature type="compositionally biased region" description="Polar residues" evidence="1">
    <location>
        <begin position="942"/>
        <end position="958"/>
    </location>
</feature>
<proteinExistence type="predicted"/>
<dbReference type="EMBL" id="JARVKF010000429">
    <property type="protein sequence ID" value="KAK9414232.1"/>
    <property type="molecule type" value="Genomic_DNA"/>
</dbReference>
<feature type="region of interest" description="Disordered" evidence="1">
    <location>
        <begin position="399"/>
        <end position="739"/>
    </location>
</feature>
<feature type="compositionally biased region" description="Acidic residues" evidence="1">
    <location>
        <begin position="723"/>
        <end position="739"/>
    </location>
</feature>
<protein>
    <submittedName>
        <fullName evidence="2">Uncharacterized protein</fullName>
    </submittedName>
</protein>
<feature type="compositionally biased region" description="Polar residues" evidence="1">
    <location>
        <begin position="186"/>
        <end position="200"/>
    </location>
</feature>
<feature type="compositionally biased region" description="Polar residues" evidence="1">
    <location>
        <begin position="160"/>
        <end position="177"/>
    </location>
</feature>
<sequence>MASSNQNPNRALSSAAAAAALRARPQTPTNVSEIQTKRTMRRSPSVSSVGSAASAARRKAPQSKRERSGSVGSMSERSFRSPSPHGDRRPLEQNHPPVPAIPPGHKASKSTSSAGVGMQNFKTASQKLDTNLPSWYTQSQGDTSNVRTSDAPMRAGRPESLNSLPQRSDSRNSSVNFSYPGRARAPSSSPTVDHNPQWSESPRRDKANRSSSTSNASGKPDQTLVYDPNSRRMVPKSTIEAVSYQVKSASEKPPKTKKSQTGVQRSGSHLAKGTVARVRGSMVETGEQSHELPEHEESFVGTQYYAREEPQVQEDAEIESDVTARQPVQSRNLGGQIPSPEPQDSRFSTPSPVPQEPRRITSPRSVGQVGRKPSIVREDPEEDLEYEYAQIPTKEVYGALDNVPTRQTLYESDREQETVSRSKPEPVNFAGLGDQPQGQPDAVDFANASERHSYLENKPVAGLARDASAPKRSLSQSPARQARFAPTPSDSLNVRHTPLPRSASPIKSALKHSSPSPRDASPADNNVSDAPRARFSSPEREVPGPRKKSVRVSFDERSPVIVGESHGSLGDTDSPIMPSPQSRRPWYSSIGRNKKKDAPLEDDEVMQPRPALPMFGSVREKKIREPEEQERPLIRPHDPPSSPIAPASSTEQPHNVQSTTTDPYTVNGQSSDQIIGSVLSQAQQDNASRNEANISRFREPLPPVVTSVEGGGDLSDSMKSSDDEAGLFDTAGDDSDEEVIPSTQTTTITMPESQVNSQNGSTILEGKSPVEFEQPGARAGPALAEPAMETVPAIAITQPSPAPVDENMSTAKHGARQYFGLPGMFPEDDSDDSQVHQEQQHIQATPNSIPFSTAEAMKEPEAVVAPSQTHVLPQTILATTPRISMPENTTDDESNASIYSDAYEDVSDVEDGGGFQSLNAVVESPVTKPLQADRVPEPAVERNQSPEVAPFTQNSAAATQAAGLTYPETDWEQAKSFWRGLTAEKRRQLEIEAMEDAAADGDQEELQTPTRKLSNRIKKTAEQRLATAVAQAAQAQAQAQAQTIAPMEIFKQEKRVDPERTYMIQPGSRANHEPLTPVKSAGHARTSSRGEQSQAAKSGILTKNNPGQVHIRSSMRGEPPQSAKSRTVSQNVPGEVHIRKSMRPGSTNGDASRRISSPPERVTSPSATVRPRTAGAPEDKATRRGRAASNEVAASAAAAFSRTTVPAPQRRGSDASDSSFKRARPNASESTTFRRTMRHGAAPAQPHAFPEATKDSSRFSLRSLSPSGSTFRRSSAAAPPVSTGMRRSLRSGSVSSKDSKRASVQFPSFGRPSGKAAAKKTNAGSSRFGDSSDEEEPTPRFRSRFDDSSDEDDVRPGSSSRPLAKGTLRGSTTAPTNPKKATPPVVEEEAEDSPDLPDSDDEPSMQLPSPLRSPGNTASAFRPGLNQRASSGIGTSTLQRQRSGPGTLAASSTAPVAARPASERRSSFMSNILRRNKKADKAGKITRPELMDSPARRDTKFERSTDELRSLRGDSRPTSPKLQKRNTFSRGDSWPLPEGAEDARPTTAGGRVNGLAAQRPDFAGRRSTSLGIPGLKQPSGHGVADETILDGHDPTKKKKKFGALRRMFRLDD</sequence>
<organism evidence="2 3">
    <name type="scientific">Seiridium unicorne</name>
    <dbReference type="NCBI Taxonomy" id="138068"/>
    <lineage>
        <taxon>Eukaryota</taxon>
        <taxon>Fungi</taxon>
        <taxon>Dikarya</taxon>
        <taxon>Ascomycota</taxon>
        <taxon>Pezizomycotina</taxon>
        <taxon>Sordariomycetes</taxon>
        <taxon>Xylariomycetidae</taxon>
        <taxon>Amphisphaeriales</taxon>
        <taxon>Sporocadaceae</taxon>
        <taxon>Seiridium</taxon>
    </lineage>
</organism>
<feature type="compositionally biased region" description="Low complexity" evidence="1">
    <location>
        <begin position="42"/>
        <end position="55"/>
    </location>
</feature>
<feature type="compositionally biased region" description="Basic and acidic residues" evidence="1">
    <location>
        <begin position="618"/>
        <end position="638"/>
    </location>
</feature>
<feature type="compositionally biased region" description="Polar residues" evidence="1">
    <location>
        <begin position="650"/>
        <end position="693"/>
    </location>
</feature>
<feature type="region of interest" description="Disordered" evidence="1">
    <location>
        <begin position="995"/>
        <end position="1014"/>
    </location>
</feature>
<feature type="region of interest" description="Disordered" evidence="1">
    <location>
        <begin position="1050"/>
        <end position="1600"/>
    </location>
</feature>
<feature type="compositionally biased region" description="Acidic residues" evidence="1">
    <location>
        <begin position="1386"/>
        <end position="1403"/>
    </location>
</feature>
<name>A0ABR2UHX2_9PEZI</name>
<feature type="compositionally biased region" description="Polar residues" evidence="1">
    <location>
        <begin position="109"/>
        <end position="148"/>
    </location>
</feature>
<feature type="compositionally biased region" description="Low complexity" evidence="1">
    <location>
        <begin position="10"/>
        <end position="24"/>
    </location>
</feature>
<accession>A0ABR2UHX2</accession>
<feature type="region of interest" description="Disordered" evidence="1">
    <location>
        <begin position="1"/>
        <end position="276"/>
    </location>
</feature>
<feature type="region of interest" description="Disordered" evidence="1">
    <location>
        <begin position="306"/>
        <end position="383"/>
    </location>
</feature>
<gene>
    <name evidence="2" type="ORF">SUNI508_02331</name>
</gene>
<feature type="compositionally biased region" description="Basic and acidic residues" evidence="1">
    <location>
        <begin position="1479"/>
        <end position="1515"/>
    </location>
</feature>
<feature type="region of interest" description="Disordered" evidence="1">
    <location>
        <begin position="876"/>
        <end position="896"/>
    </location>
</feature>
<evidence type="ECO:0000313" key="2">
    <source>
        <dbReference type="EMBL" id="KAK9414232.1"/>
    </source>
</evidence>
<feature type="compositionally biased region" description="Basic and acidic residues" evidence="1">
    <location>
        <begin position="411"/>
        <end position="424"/>
    </location>
</feature>
<evidence type="ECO:0000313" key="3">
    <source>
        <dbReference type="Proteomes" id="UP001408356"/>
    </source>
</evidence>
<feature type="compositionally biased region" description="Polar residues" evidence="1">
    <location>
        <begin position="876"/>
        <end position="888"/>
    </location>
</feature>
<feature type="compositionally biased region" description="Low complexity" evidence="1">
    <location>
        <begin position="1258"/>
        <end position="1269"/>
    </location>
</feature>
<feature type="region of interest" description="Disordered" evidence="1">
    <location>
        <begin position="924"/>
        <end position="962"/>
    </location>
</feature>
<feature type="compositionally biased region" description="Basic and acidic residues" evidence="1">
    <location>
        <begin position="1337"/>
        <end position="1347"/>
    </location>
</feature>
<comment type="caution">
    <text evidence="2">The sequence shown here is derived from an EMBL/GenBank/DDBJ whole genome shotgun (WGS) entry which is preliminary data.</text>
</comment>
<feature type="compositionally biased region" description="Polar residues" evidence="1">
    <location>
        <begin position="1516"/>
        <end position="1530"/>
    </location>
</feature>
<feature type="compositionally biased region" description="Basic and acidic residues" evidence="1">
    <location>
        <begin position="1050"/>
        <end position="1060"/>
    </location>
</feature>
<feature type="compositionally biased region" description="Polar residues" evidence="1">
    <location>
        <begin position="1122"/>
        <end position="1132"/>
    </location>
</feature>
<feature type="compositionally biased region" description="Low complexity" evidence="1">
    <location>
        <begin position="1372"/>
        <end position="1384"/>
    </location>
</feature>
<dbReference type="Proteomes" id="UP001408356">
    <property type="component" value="Unassembled WGS sequence"/>
</dbReference>
<feature type="compositionally biased region" description="Acidic residues" evidence="1">
    <location>
        <begin position="995"/>
        <end position="1005"/>
    </location>
</feature>
<feature type="compositionally biased region" description="Acidic residues" evidence="1">
    <location>
        <begin position="311"/>
        <end position="320"/>
    </location>
</feature>
<keyword evidence="3" id="KW-1185">Reference proteome</keyword>
<feature type="compositionally biased region" description="Low complexity" evidence="1">
    <location>
        <begin position="1187"/>
        <end position="1201"/>
    </location>
</feature>
<evidence type="ECO:0000256" key="1">
    <source>
        <dbReference type="SAM" id="MobiDB-lite"/>
    </source>
</evidence>
<reference evidence="2 3" key="1">
    <citation type="journal article" date="2024" name="J. Plant Pathol.">
        <title>Sequence and assembly of the genome of Seiridium unicorne, isolate CBS 538.82, causal agent of cypress canker disease.</title>
        <authorList>
            <person name="Scali E."/>
            <person name="Rocca G.D."/>
            <person name="Danti R."/>
            <person name="Garbelotto M."/>
            <person name="Barberini S."/>
            <person name="Baroncelli R."/>
            <person name="Emiliani G."/>
        </authorList>
    </citation>
    <scope>NUCLEOTIDE SEQUENCE [LARGE SCALE GENOMIC DNA]</scope>
    <source>
        <strain evidence="2 3">BM-138-508</strain>
    </source>
</reference>